<dbReference type="Pfam" id="PF00058">
    <property type="entry name" value="Ldl_recept_b"/>
    <property type="match status" value="4"/>
</dbReference>
<keyword evidence="2" id="KW-1185">Reference proteome</keyword>
<dbReference type="InterPro" id="IPR000033">
    <property type="entry name" value="LDLR_classB_rpt"/>
</dbReference>
<dbReference type="InterPro" id="IPR011042">
    <property type="entry name" value="6-blade_b-propeller_TolB-like"/>
</dbReference>
<comment type="caution">
    <text evidence="1">The sequence shown here is derived from an EMBL/GenBank/DDBJ whole genome shotgun (WGS) entry which is preliminary data.</text>
</comment>
<dbReference type="EMBL" id="CACRXK020000339">
    <property type="protein sequence ID" value="CAB3980948.1"/>
    <property type="molecule type" value="Genomic_DNA"/>
</dbReference>
<protein>
    <submittedName>
        <fullName evidence="1">Uncharacterized protein</fullName>
    </submittedName>
</protein>
<dbReference type="GO" id="GO:0042813">
    <property type="term" value="F:Wnt receptor activity"/>
    <property type="evidence" value="ECO:0007669"/>
    <property type="project" value="TreeGrafter"/>
</dbReference>
<dbReference type="GO" id="GO:0005886">
    <property type="term" value="C:plasma membrane"/>
    <property type="evidence" value="ECO:0007669"/>
    <property type="project" value="TreeGrafter"/>
</dbReference>
<name>A0A7D9DDY6_PARCT</name>
<dbReference type="PANTHER" id="PTHR46513:SF13">
    <property type="entry name" value="EGF-LIKE DOMAIN-CONTAINING PROTEIN"/>
    <property type="match status" value="1"/>
</dbReference>
<dbReference type="SUPFAM" id="SSF57196">
    <property type="entry name" value="EGF/Laminin"/>
    <property type="match status" value="1"/>
</dbReference>
<organism evidence="1 2">
    <name type="scientific">Paramuricea clavata</name>
    <name type="common">Red gorgonian</name>
    <name type="synonym">Violescent sea-whip</name>
    <dbReference type="NCBI Taxonomy" id="317549"/>
    <lineage>
        <taxon>Eukaryota</taxon>
        <taxon>Metazoa</taxon>
        <taxon>Cnidaria</taxon>
        <taxon>Anthozoa</taxon>
        <taxon>Octocorallia</taxon>
        <taxon>Malacalcyonacea</taxon>
        <taxon>Plexauridae</taxon>
        <taxon>Paramuricea</taxon>
    </lineage>
</organism>
<evidence type="ECO:0000313" key="1">
    <source>
        <dbReference type="EMBL" id="CAB3980948.1"/>
    </source>
</evidence>
<dbReference type="PROSITE" id="PS51120">
    <property type="entry name" value="LDLRB"/>
    <property type="match status" value="4"/>
</dbReference>
<proteinExistence type="predicted"/>
<accession>A0A7D9DDY6</accession>
<dbReference type="SMART" id="SM00135">
    <property type="entry name" value="LY"/>
    <property type="match status" value="9"/>
</dbReference>
<evidence type="ECO:0000313" key="2">
    <source>
        <dbReference type="Proteomes" id="UP001152795"/>
    </source>
</evidence>
<dbReference type="GO" id="GO:0017147">
    <property type="term" value="F:Wnt-protein binding"/>
    <property type="evidence" value="ECO:0007669"/>
    <property type="project" value="TreeGrafter"/>
</dbReference>
<dbReference type="InterPro" id="IPR050778">
    <property type="entry name" value="Cueball_EGF_LRP_Nidogen"/>
</dbReference>
<dbReference type="Pfam" id="PF14670">
    <property type="entry name" value="FXa_inhibition"/>
    <property type="match status" value="1"/>
</dbReference>
<dbReference type="Proteomes" id="UP001152795">
    <property type="component" value="Unassembled WGS sequence"/>
</dbReference>
<gene>
    <name evidence="1" type="ORF">PACLA_8A020887</name>
</gene>
<dbReference type="PANTHER" id="PTHR46513">
    <property type="entry name" value="VITELLOGENIN RECEPTOR-LIKE PROTEIN-RELATED-RELATED"/>
    <property type="match status" value="1"/>
</dbReference>
<dbReference type="Gene3D" id="2.120.10.30">
    <property type="entry name" value="TolB, C-terminal domain"/>
    <property type="match status" value="2"/>
</dbReference>
<dbReference type="OrthoDB" id="5986723at2759"/>
<dbReference type="SUPFAM" id="SSF63825">
    <property type="entry name" value="YWTD domain"/>
    <property type="match status" value="2"/>
</dbReference>
<dbReference type="AlphaFoldDB" id="A0A7D9DDY6"/>
<dbReference type="GO" id="GO:0060070">
    <property type="term" value="P:canonical Wnt signaling pathway"/>
    <property type="evidence" value="ECO:0007669"/>
    <property type="project" value="TreeGrafter"/>
</dbReference>
<reference evidence="1" key="1">
    <citation type="submission" date="2020-04" db="EMBL/GenBank/DDBJ databases">
        <authorList>
            <person name="Alioto T."/>
            <person name="Alioto T."/>
            <person name="Gomez Garrido J."/>
        </authorList>
    </citation>
    <scope>NUCLEOTIDE SEQUENCE</scope>
    <source>
        <strain evidence="1">A484AB</strain>
    </source>
</reference>
<sequence length="507" mass="57007">MAQTNVLGGLDRAIPLGVDTVSKHMYIGEYTLGRIYRSNYDGSSKKLIMKDVENVEGVAIDWIGRKLYWTTYKSETIEVATLDGKYRKVLIYAGLEYPRGMAVDPIAGYLFWSDWGAAAAIERCSLDGTNRVSLVKDKITWPQGVTLDTNQELVYWIDAHHDTISSVDYSGNKRKLIFEDASLALSKFHGFDLDITGNFVYFTDWLANAIYEVKLSSGVIVRTISVPTTNVIKGAMGLRVVDSSKQQAGTSNCANNNGGCEQLCFHKVPTGTSCGCQLGMKLASDSKTCEDAFKAGFIMFADSDAGKIYQMQLDSINVKPIAVPFDEKTSISRPVALEYDRVEDRVYWSDVTLKIICRAFRNGTGFEVLFDDIGVADGLTIDLAGRQLYWTSTSNDTIEMSKLDGSYRRTLISLDLDEPRDIIVDPIDGYIYWTDWGHFPRIERAYMNGENRKDLVNHTLRWPNGLTVDHVYNKLYWADAYEDNVEVMDLATLERKVVLNKKLLFCV</sequence>
<dbReference type="FunFam" id="2.120.10.30:FF:000132">
    <property type="entry name" value="Uncharacterized protein"/>
    <property type="match status" value="2"/>
</dbReference>